<protein>
    <submittedName>
        <fullName evidence="1">Uncharacterized protein</fullName>
    </submittedName>
</protein>
<dbReference type="Proteomes" id="UP000683925">
    <property type="component" value="Unassembled WGS sequence"/>
</dbReference>
<reference evidence="1" key="1">
    <citation type="submission" date="2021-01" db="EMBL/GenBank/DDBJ databases">
        <authorList>
            <consortium name="Genoscope - CEA"/>
            <person name="William W."/>
        </authorList>
    </citation>
    <scope>NUCLEOTIDE SEQUENCE</scope>
</reference>
<keyword evidence="2" id="KW-1185">Reference proteome</keyword>
<dbReference type="AlphaFoldDB" id="A0A8S1V665"/>
<organism evidence="1 2">
    <name type="scientific">Paramecium octaurelia</name>
    <dbReference type="NCBI Taxonomy" id="43137"/>
    <lineage>
        <taxon>Eukaryota</taxon>
        <taxon>Sar</taxon>
        <taxon>Alveolata</taxon>
        <taxon>Ciliophora</taxon>
        <taxon>Intramacronucleata</taxon>
        <taxon>Oligohymenophorea</taxon>
        <taxon>Peniculida</taxon>
        <taxon>Parameciidae</taxon>
        <taxon>Paramecium</taxon>
    </lineage>
</organism>
<accession>A0A8S1V665</accession>
<gene>
    <name evidence="1" type="ORF">POCTA_138.1.T0610009</name>
</gene>
<evidence type="ECO:0000313" key="2">
    <source>
        <dbReference type="Proteomes" id="UP000683925"/>
    </source>
</evidence>
<proteinExistence type="predicted"/>
<name>A0A8S1V665_PAROT</name>
<dbReference type="EMBL" id="CAJJDP010000060">
    <property type="protein sequence ID" value="CAD8172840.1"/>
    <property type="molecule type" value="Genomic_DNA"/>
</dbReference>
<sequence length="65" mass="7968">MNKMAIFSYFEHYLINNFTKAFEQLIQKRIAQDIVREDQIYQIVSEESRQRVILIKTKLKQYQNL</sequence>
<comment type="caution">
    <text evidence="1">The sequence shown here is derived from an EMBL/GenBank/DDBJ whole genome shotgun (WGS) entry which is preliminary data.</text>
</comment>
<evidence type="ECO:0000313" key="1">
    <source>
        <dbReference type="EMBL" id="CAD8172840.1"/>
    </source>
</evidence>